<accession>A0A511V4G1</accession>
<protein>
    <recommendedName>
        <fullName evidence="4">Lipoprotein</fullName>
    </recommendedName>
</protein>
<dbReference type="EMBL" id="BJXX01000055">
    <property type="protein sequence ID" value="GEN33796.1"/>
    <property type="molecule type" value="Genomic_DNA"/>
</dbReference>
<dbReference type="OrthoDB" id="2680092at2"/>
<feature type="signal peptide" evidence="1">
    <location>
        <begin position="1"/>
        <end position="22"/>
    </location>
</feature>
<dbReference type="Proteomes" id="UP000321157">
    <property type="component" value="Unassembled WGS sequence"/>
</dbReference>
<evidence type="ECO:0000313" key="2">
    <source>
        <dbReference type="EMBL" id="GEN33796.1"/>
    </source>
</evidence>
<dbReference type="RefSeq" id="WP_146809117.1">
    <property type="nucleotide sequence ID" value="NZ_BJXX01000055.1"/>
</dbReference>
<comment type="caution">
    <text evidence="2">The sequence shown here is derived from an EMBL/GenBank/DDBJ whole genome shotgun (WGS) entry which is preliminary data.</text>
</comment>
<dbReference type="PROSITE" id="PS51257">
    <property type="entry name" value="PROKAR_LIPOPROTEIN"/>
    <property type="match status" value="1"/>
</dbReference>
<keyword evidence="3" id="KW-1185">Reference proteome</keyword>
<sequence length="142" mass="16081">MIRAVKKAGKRMIRLAPFLLCASLLTGCSEEQETLVYVGQSDNWKAILMTVHTQGTEKEKQVLRLSYKSADIDSVYNIRYRLTGLTEEVSGREDDMNNKTGIVYHTDCSGCALTDESSTFTVTVDWSPNRKESFSLQFVRKE</sequence>
<proteinExistence type="predicted"/>
<organism evidence="2 3">
    <name type="scientific">Aneurinibacillus danicus</name>
    <dbReference type="NCBI Taxonomy" id="267746"/>
    <lineage>
        <taxon>Bacteria</taxon>
        <taxon>Bacillati</taxon>
        <taxon>Bacillota</taxon>
        <taxon>Bacilli</taxon>
        <taxon>Bacillales</taxon>
        <taxon>Paenibacillaceae</taxon>
        <taxon>Aneurinibacillus group</taxon>
        <taxon>Aneurinibacillus</taxon>
    </lineage>
</organism>
<keyword evidence="1" id="KW-0732">Signal</keyword>
<name>A0A511V4G1_9BACL</name>
<gene>
    <name evidence="2" type="ORF">ADA01nite_12560</name>
</gene>
<evidence type="ECO:0000313" key="3">
    <source>
        <dbReference type="Proteomes" id="UP000321157"/>
    </source>
</evidence>
<reference evidence="2 3" key="1">
    <citation type="submission" date="2019-07" db="EMBL/GenBank/DDBJ databases">
        <title>Whole genome shotgun sequence of Aneurinibacillus danicus NBRC 102444.</title>
        <authorList>
            <person name="Hosoyama A."/>
            <person name="Uohara A."/>
            <person name="Ohji S."/>
            <person name="Ichikawa N."/>
        </authorList>
    </citation>
    <scope>NUCLEOTIDE SEQUENCE [LARGE SCALE GENOMIC DNA]</scope>
    <source>
        <strain evidence="2 3">NBRC 102444</strain>
    </source>
</reference>
<evidence type="ECO:0000256" key="1">
    <source>
        <dbReference type="SAM" id="SignalP"/>
    </source>
</evidence>
<evidence type="ECO:0008006" key="4">
    <source>
        <dbReference type="Google" id="ProtNLM"/>
    </source>
</evidence>
<feature type="chain" id="PRO_5038795858" description="Lipoprotein" evidence="1">
    <location>
        <begin position="23"/>
        <end position="142"/>
    </location>
</feature>
<dbReference type="AlphaFoldDB" id="A0A511V4G1"/>